<gene>
    <name evidence="2" type="ORF">OCBIM_22034920mg</name>
</gene>
<reference evidence="2" key="1">
    <citation type="submission" date="2015-07" db="EMBL/GenBank/DDBJ databases">
        <title>MeaNS - Measles Nucleotide Surveillance Program.</title>
        <authorList>
            <person name="Tran T."/>
            <person name="Druce J."/>
        </authorList>
    </citation>
    <scope>NUCLEOTIDE SEQUENCE</scope>
    <source>
        <strain evidence="2">UCB-OBI-ISO-001</strain>
        <tissue evidence="2">Gonad</tissue>
    </source>
</reference>
<proteinExistence type="predicted"/>
<accession>A0A0L8IH21</accession>
<organism evidence="2">
    <name type="scientific">Octopus bimaculoides</name>
    <name type="common">California two-spotted octopus</name>
    <dbReference type="NCBI Taxonomy" id="37653"/>
    <lineage>
        <taxon>Eukaryota</taxon>
        <taxon>Metazoa</taxon>
        <taxon>Spiralia</taxon>
        <taxon>Lophotrochozoa</taxon>
        <taxon>Mollusca</taxon>
        <taxon>Cephalopoda</taxon>
        <taxon>Coleoidea</taxon>
        <taxon>Octopodiformes</taxon>
        <taxon>Octopoda</taxon>
        <taxon>Incirrata</taxon>
        <taxon>Octopodidae</taxon>
        <taxon>Octopus</taxon>
    </lineage>
</organism>
<evidence type="ECO:0000256" key="1">
    <source>
        <dbReference type="SAM" id="Phobius"/>
    </source>
</evidence>
<feature type="transmembrane region" description="Helical" evidence="1">
    <location>
        <begin position="12"/>
        <end position="30"/>
    </location>
</feature>
<keyword evidence="1" id="KW-0812">Transmembrane</keyword>
<dbReference type="AlphaFoldDB" id="A0A0L8IH21"/>
<sequence>MFVYVRVFCYDIRYKFFSLFFNIIMLSLTMHKFFKAFFFSLQSVFNSHTHGSKTEGKPRKIWQDILVIFLFCSCRDTKICSLFCVYILC</sequence>
<name>A0A0L8IH21_OCTBM</name>
<evidence type="ECO:0000313" key="2">
    <source>
        <dbReference type="EMBL" id="KOG00776.1"/>
    </source>
</evidence>
<keyword evidence="1" id="KW-1133">Transmembrane helix</keyword>
<dbReference type="EMBL" id="KQ415742">
    <property type="protein sequence ID" value="KOG00776.1"/>
    <property type="molecule type" value="Genomic_DNA"/>
</dbReference>
<protein>
    <submittedName>
        <fullName evidence="2">Uncharacterized protein</fullName>
    </submittedName>
</protein>
<keyword evidence="1" id="KW-0472">Membrane</keyword>